<dbReference type="Pfam" id="PF06496">
    <property type="entry name" value="DUF1097"/>
    <property type="match status" value="1"/>
</dbReference>
<feature type="transmembrane region" description="Helical" evidence="1">
    <location>
        <begin position="74"/>
        <end position="96"/>
    </location>
</feature>
<organism evidence="2">
    <name type="scientific">Geobacillus sp. (strain Y4.1MC1)</name>
    <dbReference type="NCBI Taxonomy" id="581103"/>
    <lineage>
        <taxon>Bacteria</taxon>
        <taxon>Bacillati</taxon>
        <taxon>Bacillota</taxon>
        <taxon>Bacilli</taxon>
        <taxon>Bacillales</taxon>
        <taxon>Anoxybacillaceae</taxon>
        <taxon>Geobacillus</taxon>
    </lineage>
</organism>
<evidence type="ECO:0008006" key="3">
    <source>
        <dbReference type="Google" id="ProtNLM"/>
    </source>
</evidence>
<evidence type="ECO:0000313" key="2">
    <source>
        <dbReference type="EMBL" id="ADP75058.1"/>
    </source>
</evidence>
<dbReference type="AlphaFoldDB" id="A0A7U4DLH3"/>
<protein>
    <recommendedName>
        <fullName evidence="3">DUF1097 domain-containing protein</fullName>
    </recommendedName>
</protein>
<reference evidence="2" key="1">
    <citation type="submission" date="2010-10" db="EMBL/GenBank/DDBJ databases">
        <title>Complete sequence of chromosome of Geobacillus sp. Y4.1MC1.</title>
        <authorList>
            <consortium name="US DOE Joint Genome Institute"/>
            <person name="Lucas S."/>
            <person name="Copeland A."/>
            <person name="Lapidus A."/>
            <person name="Cheng J.-F."/>
            <person name="Bruce D."/>
            <person name="Goodwin L."/>
            <person name="Pitluck S."/>
            <person name="Chertkov O."/>
            <person name="Zhang X."/>
            <person name="Detter J.C."/>
            <person name="Han C."/>
            <person name="Tapia R."/>
            <person name="Land M."/>
            <person name="Hauser L."/>
            <person name="Jeffries C."/>
            <person name="Kyrpides N."/>
            <person name="Ivanova N."/>
            <person name="Ovchinnikova G."/>
            <person name="Brumm P."/>
            <person name="Mead D."/>
            <person name="Woyke T."/>
        </authorList>
    </citation>
    <scope>NUCLEOTIDE SEQUENCE [LARGE SCALE GENOMIC DNA]</scope>
    <source>
        <strain evidence="2">Y4.1MC1</strain>
    </source>
</reference>
<feature type="transmembrane region" description="Helical" evidence="1">
    <location>
        <begin position="116"/>
        <end position="136"/>
    </location>
</feature>
<feature type="transmembrane region" description="Helical" evidence="1">
    <location>
        <begin position="46"/>
        <end position="67"/>
    </location>
</feature>
<dbReference type="InterPro" id="IPR009476">
    <property type="entry name" value="DUF1097"/>
</dbReference>
<evidence type="ECO:0000256" key="1">
    <source>
        <dbReference type="SAM" id="Phobius"/>
    </source>
</evidence>
<keyword evidence="1" id="KW-1133">Transmembrane helix</keyword>
<dbReference type="KEGG" id="gmc:GY4MC1_2333"/>
<sequence>MSSVLATGLLCGLWALLAPSLGLMTWAGFAGCTTFFAVGTGGVKGMVKAMLCNITGVGCGMLILWLSAVLEIPYSAAIFSGIITVVMCLAGKLPLINYTPGIFIGCFSTFAANGDWQVLLLSLLSGAVLGFLCVKLSEEFSCWYQKLSAKQRSLT</sequence>
<dbReference type="EMBL" id="CP002293">
    <property type="protein sequence ID" value="ADP75058.1"/>
    <property type="molecule type" value="Genomic_DNA"/>
</dbReference>
<keyword evidence="1" id="KW-0472">Membrane</keyword>
<gene>
    <name evidence="2" type="ORF">GY4MC1_2333</name>
</gene>
<proteinExistence type="predicted"/>
<name>A0A7U4DLH3_GEOS0</name>
<keyword evidence="1" id="KW-0812">Transmembrane</keyword>
<accession>A0A7U4DLH3</accession>